<reference evidence="3" key="2">
    <citation type="submission" date="2023-06" db="EMBL/GenBank/DDBJ databases">
        <authorList>
            <person name="Ma L."/>
            <person name="Liu K.-W."/>
            <person name="Li Z."/>
            <person name="Hsiao Y.-Y."/>
            <person name="Qi Y."/>
            <person name="Fu T."/>
            <person name="Tang G."/>
            <person name="Zhang D."/>
            <person name="Sun W.-H."/>
            <person name="Liu D.-K."/>
            <person name="Li Y."/>
            <person name="Chen G.-Z."/>
            <person name="Liu X.-D."/>
            <person name="Liao X.-Y."/>
            <person name="Jiang Y.-T."/>
            <person name="Yu X."/>
            <person name="Hao Y."/>
            <person name="Huang J."/>
            <person name="Zhao X.-W."/>
            <person name="Ke S."/>
            <person name="Chen Y.-Y."/>
            <person name="Wu W.-L."/>
            <person name="Hsu J.-L."/>
            <person name="Lin Y.-F."/>
            <person name="Huang M.-D."/>
            <person name="Li C.-Y."/>
            <person name="Huang L."/>
            <person name="Wang Z.-W."/>
            <person name="Zhao X."/>
            <person name="Zhong W.-Y."/>
            <person name="Peng D.-H."/>
            <person name="Ahmad S."/>
            <person name="Lan S."/>
            <person name="Zhang J.-S."/>
            <person name="Tsai W.-C."/>
            <person name="Van De Peer Y."/>
            <person name="Liu Z.-J."/>
        </authorList>
    </citation>
    <scope>NUCLEOTIDE SEQUENCE</scope>
    <source>
        <strain evidence="3">CP</strain>
        <tissue evidence="3">Leaves</tissue>
    </source>
</reference>
<proteinExistence type="inferred from homology"/>
<feature type="compositionally biased region" description="Basic residues" evidence="2">
    <location>
        <begin position="15"/>
        <end position="25"/>
    </location>
</feature>
<sequence length="336" mass="37866">MSRSTDWGRSSTRAHSSRRSSRRSGRGAEAGGGRAHMKGVTDVLPFMEVDAKKIVSRVIEWAKELCISKSVFLMTMQNAPPVLHINREKKFRKSFRAMISTCLVKNLQARPSAERLLRHSVFKKARSQDYIVRTILEGLSTLGDHLKELKLKEDDMIEQQKIPDGKKEEMSQVVPAWLGCFPIKGDLIEAKVVMTNSLQWSRGQQTERDNHPRSAASKDLRMRRSTLRECSILITKRTLNLPYICRAPPTHRGALFAADHARTAMSNGPIAARKRVVDPDFETPNEPPPPRTMTVLNALKSKLFNEIFGGSLSLKREGPPPRMMMVLNALTSKMIV</sequence>
<comment type="similarity">
    <text evidence="1">Belongs to the protein kinase superfamily. STE Ser/Thr protein kinase family. STE20 subfamily.</text>
</comment>
<accession>A0AAV9CUI8</accession>
<dbReference type="InterPro" id="IPR011009">
    <property type="entry name" value="Kinase-like_dom_sf"/>
</dbReference>
<dbReference type="Gene3D" id="1.10.510.10">
    <property type="entry name" value="Transferase(Phosphotransferase) domain 1"/>
    <property type="match status" value="1"/>
</dbReference>
<gene>
    <name evidence="3" type="ORF">QJS10_CPB17g01606</name>
</gene>
<evidence type="ECO:0000313" key="4">
    <source>
        <dbReference type="Proteomes" id="UP001180020"/>
    </source>
</evidence>
<evidence type="ECO:0000313" key="3">
    <source>
        <dbReference type="EMBL" id="KAK1292836.1"/>
    </source>
</evidence>
<dbReference type="InterPro" id="IPR047173">
    <property type="entry name" value="STRAD_A/B-like"/>
</dbReference>
<dbReference type="SUPFAM" id="SSF56112">
    <property type="entry name" value="Protein kinase-like (PK-like)"/>
    <property type="match status" value="1"/>
</dbReference>
<organism evidence="3 4">
    <name type="scientific">Acorus calamus</name>
    <name type="common">Sweet flag</name>
    <dbReference type="NCBI Taxonomy" id="4465"/>
    <lineage>
        <taxon>Eukaryota</taxon>
        <taxon>Viridiplantae</taxon>
        <taxon>Streptophyta</taxon>
        <taxon>Embryophyta</taxon>
        <taxon>Tracheophyta</taxon>
        <taxon>Spermatophyta</taxon>
        <taxon>Magnoliopsida</taxon>
        <taxon>Liliopsida</taxon>
        <taxon>Acoraceae</taxon>
        <taxon>Acorus</taxon>
    </lineage>
</organism>
<comment type="caution">
    <text evidence="3">The sequence shown here is derived from an EMBL/GenBank/DDBJ whole genome shotgun (WGS) entry which is preliminary data.</text>
</comment>
<dbReference type="GO" id="GO:0043539">
    <property type="term" value="F:protein serine/threonine kinase activator activity"/>
    <property type="evidence" value="ECO:0007669"/>
    <property type="project" value="InterPro"/>
</dbReference>
<feature type="region of interest" description="Disordered" evidence="2">
    <location>
        <begin position="1"/>
        <end position="36"/>
    </location>
</feature>
<dbReference type="AlphaFoldDB" id="A0AAV9CUI8"/>
<protein>
    <submittedName>
        <fullName evidence="3">Uncharacterized protein</fullName>
    </submittedName>
</protein>
<evidence type="ECO:0000256" key="2">
    <source>
        <dbReference type="SAM" id="MobiDB-lite"/>
    </source>
</evidence>
<dbReference type="PANTHER" id="PTHR48014">
    <property type="entry name" value="SERINE/THREONINE-PROTEIN KINASE FRAY2"/>
    <property type="match status" value="1"/>
</dbReference>
<dbReference type="PANTHER" id="PTHR48014:SF24">
    <property type="entry name" value="PROTEIN KINASE SUPERFAMILY PROTEIN"/>
    <property type="match status" value="1"/>
</dbReference>
<reference evidence="3" key="1">
    <citation type="journal article" date="2023" name="Nat. Commun.">
        <title>Diploid and tetraploid genomes of Acorus and the evolution of monocots.</title>
        <authorList>
            <person name="Ma L."/>
            <person name="Liu K.W."/>
            <person name="Li Z."/>
            <person name="Hsiao Y.Y."/>
            <person name="Qi Y."/>
            <person name="Fu T."/>
            <person name="Tang G.D."/>
            <person name="Zhang D."/>
            <person name="Sun W.H."/>
            <person name="Liu D.K."/>
            <person name="Li Y."/>
            <person name="Chen G.Z."/>
            <person name="Liu X.D."/>
            <person name="Liao X.Y."/>
            <person name="Jiang Y.T."/>
            <person name="Yu X."/>
            <person name="Hao Y."/>
            <person name="Huang J."/>
            <person name="Zhao X.W."/>
            <person name="Ke S."/>
            <person name="Chen Y.Y."/>
            <person name="Wu W.L."/>
            <person name="Hsu J.L."/>
            <person name="Lin Y.F."/>
            <person name="Huang M.D."/>
            <person name="Li C.Y."/>
            <person name="Huang L."/>
            <person name="Wang Z.W."/>
            <person name="Zhao X."/>
            <person name="Zhong W.Y."/>
            <person name="Peng D.H."/>
            <person name="Ahmad S."/>
            <person name="Lan S."/>
            <person name="Zhang J.S."/>
            <person name="Tsai W.C."/>
            <person name="Van de Peer Y."/>
            <person name="Liu Z.J."/>
        </authorList>
    </citation>
    <scope>NUCLEOTIDE SEQUENCE</scope>
    <source>
        <strain evidence="3">CP</strain>
    </source>
</reference>
<name>A0AAV9CUI8_ACOCL</name>
<dbReference type="Proteomes" id="UP001180020">
    <property type="component" value="Unassembled WGS sequence"/>
</dbReference>
<dbReference type="EMBL" id="JAUJYO010000017">
    <property type="protein sequence ID" value="KAK1292836.1"/>
    <property type="molecule type" value="Genomic_DNA"/>
</dbReference>
<evidence type="ECO:0000256" key="1">
    <source>
        <dbReference type="ARBA" id="ARBA00008874"/>
    </source>
</evidence>
<keyword evidence="4" id="KW-1185">Reference proteome</keyword>